<dbReference type="AlphaFoldDB" id="A0A8H3QZR9"/>
<evidence type="ECO:0000313" key="2">
    <source>
        <dbReference type="Proteomes" id="UP000615446"/>
    </source>
</evidence>
<dbReference type="Proteomes" id="UP000615446">
    <property type="component" value="Unassembled WGS sequence"/>
</dbReference>
<evidence type="ECO:0000313" key="1">
    <source>
        <dbReference type="EMBL" id="GES95194.1"/>
    </source>
</evidence>
<dbReference type="EMBL" id="BLAL01000239">
    <property type="protein sequence ID" value="GES95194.1"/>
    <property type="molecule type" value="Genomic_DNA"/>
</dbReference>
<reference evidence="1" key="1">
    <citation type="submission" date="2019-10" db="EMBL/GenBank/DDBJ databases">
        <title>Conservation and host-specific expression of non-tandemly repeated heterogenous ribosome RNA gene in arbuscular mycorrhizal fungi.</title>
        <authorList>
            <person name="Maeda T."/>
            <person name="Kobayashi Y."/>
            <person name="Nakagawa T."/>
            <person name="Ezawa T."/>
            <person name="Yamaguchi K."/>
            <person name="Bino T."/>
            <person name="Nishimoto Y."/>
            <person name="Shigenobu S."/>
            <person name="Kawaguchi M."/>
        </authorList>
    </citation>
    <scope>NUCLEOTIDE SEQUENCE</scope>
    <source>
        <strain evidence="1">HR1</strain>
    </source>
</reference>
<gene>
    <name evidence="1" type="ORF">RCL2_002187700</name>
</gene>
<sequence length="72" mass="8761">MRPWTLFQRSKTPFQGSPLNVTNVCLFYIFRRTGISKVQNFLEVDRYFEVQNFLETDWYFEGPELFRGRPVF</sequence>
<proteinExistence type="predicted"/>
<accession>A0A8H3QZR9</accession>
<protein>
    <submittedName>
        <fullName evidence="1">Uncharacterized protein</fullName>
    </submittedName>
</protein>
<comment type="caution">
    <text evidence="1">The sequence shown here is derived from an EMBL/GenBank/DDBJ whole genome shotgun (WGS) entry which is preliminary data.</text>
</comment>
<name>A0A8H3QZR9_9GLOM</name>
<organism evidence="1 2">
    <name type="scientific">Rhizophagus clarus</name>
    <dbReference type="NCBI Taxonomy" id="94130"/>
    <lineage>
        <taxon>Eukaryota</taxon>
        <taxon>Fungi</taxon>
        <taxon>Fungi incertae sedis</taxon>
        <taxon>Mucoromycota</taxon>
        <taxon>Glomeromycotina</taxon>
        <taxon>Glomeromycetes</taxon>
        <taxon>Glomerales</taxon>
        <taxon>Glomeraceae</taxon>
        <taxon>Rhizophagus</taxon>
    </lineage>
</organism>